<keyword evidence="1" id="KW-1133">Transmembrane helix</keyword>
<evidence type="ECO:0000313" key="3">
    <source>
        <dbReference type="Proteomes" id="UP000623608"/>
    </source>
</evidence>
<evidence type="ECO:0000256" key="1">
    <source>
        <dbReference type="SAM" id="Phobius"/>
    </source>
</evidence>
<dbReference type="Proteomes" id="UP000623608">
    <property type="component" value="Unassembled WGS sequence"/>
</dbReference>
<keyword evidence="3" id="KW-1185">Reference proteome</keyword>
<organism evidence="2 3">
    <name type="scientific">Paractinoplanes tereljensis</name>
    <dbReference type="NCBI Taxonomy" id="571912"/>
    <lineage>
        <taxon>Bacteria</taxon>
        <taxon>Bacillati</taxon>
        <taxon>Actinomycetota</taxon>
        <taxon>Actinomycetes</taxon>
        <taxon>Micromonosporales</taxon>
        <taxon>Micromonosporaceae</taxon>
        <taxon>Paractinoplanes</taxon>
    </lineage>
</organism>
<keyword evidence="1" id="KW-0472">Membrane</keyword>
<accession>A0A919TPR2</accession>
<comment type="caution">
    <text evidence="2">The sequence shown here is derived from an EMBL/GenBank/DDBJ whole genome shotgun (WGS) entry which is preliminary data.</text>
</comment>
<sequence length="103" mass="10266">MTPGRRMAMASAALTLIMIVVYLGLISRQGNQPAVWFVAGLAVAAVLAGYGSFAAAPRHRPALFTAGALQLALGLLGILSIGLPIVAAGVLAVVAAGRSGTPT</sequence>
<feature type="transmembrane region" description="Helical" evidence="1">
    <location>
        <begin position="33"/>
        <end position="56"/>
    </location>
</feature>
<keyword evidence="1" id="KW-0812">Transmembrane</keyword>
<protein>
    <submittedName>
        <fullName evidence="2">Uncharacterized protein</fullName>
    </submittedName>
</protein>
<evidence type="ECO:0000313" key="2">
    <source>
        <dbReference type="EMBL" id="GIF18273.1"/>
    </source>
</evidence>
<feature type="transmembrane region" description="Helical" evidence="1">
    <location>
        <begin position="7"/>
        <end position="27"/>
    </location>
</feature>
<gene>
    <name evidence="2" type="ORF">Ate02nite_10030</name>
</gene>
<dbReference type="EMBL" id="BOMY01000006">
    <property type="protein sequence ID" value="GIF18273.1"/>
    <property type="molecule type" value="Genomic_DNA"/>
</dbReference>
<dbReference type="RefSeq" id="WP_203799477.1">
    <property type="nucleotide sequence ID" value="NZ_BOMY01000006.1"/>
</dbReference>
<proteinExistence type="predicted"/>
<dbReference type="AlphaFoldDB" id="A0A919TPR2"/>
<feature type="transmembrane region" description="Helical" evidence="1">
    <location>
        <begin position="68"/>
        <end position="96"/>
    </location>
</feature>
<reference evidence="2" key="1">
    <citation type="submission" date="2021-01" db="EMBL/GenBank/DDBJ databases">
        <title>Whole genome shotgun sequence of Actinoplanes tereljensis NBRC 105297.</title>
        <authorList>
            <person name="Komaki H."/>
            <person name="Tamura T."/>
        </authorList>
    </citation>
    <scope>NUCLEOTIDE SEQUENCE</scope>
    <source>
        <strain evidence="2">NBRC 105297</strain>
    </source>
</reference>
<name>A0A919TPR2_9ACTN</name>